<accession>A0ABP7WHQ2</accession>
<dbReference type="InterPro" id="IPR022496">
    <property type="entry name" value="T6A_TsaB"/>
</dbReference>
<sequence>MILATQHFRIFSGLFFMSSLLAIEASTEACSVALLHQGREIEDFRMLPRAHTQFLLPMVAEILANAGLSLAQIDAIGFAAGPGSFTGLRVCAGVVQGLAFSHDIPVVAVSTLQAMAQDHLSKHDLNEGDIILPSLDARMDELYWGEYQLEAGFAEAMSPDSLRTPESIAILSGSGRAVGIGSGWAYQSRFNLDREIDSIDLDVYPRASAVLQLAQRAFLAGQYTSAELAQPVYLRDSVAWQKS</sequence>
<evidence type="ECO:0000259" key="4">
    <source>
        <dbReference type="Pfam" id="PF00814"/>
    </source>
</evidence>
<dbReference type="InterPro" id="IPR043129">
    <property type="entry name" value="ATPase_NBD"/>
</dbReference>
<feature type="domain" description="Gcp-like" evidence="4">
    <location>
        <begin position="49"/>
        <end position="165"/>
    </location>
</feature>
<evidence type="ECO:0000313" key="6">
    <source>
        <dbReference type="Proteomes" id="UP001500392"/>
    </source>
</evidence>
<evidence type="ECO:0000256" key="1">
    <source>
        <dbReference type="ARBA" id="ARBA00010493"/>
    </source>
</evidence>
<evidence type="ECO:0000256" key="2">
    <source>
        <dbReference type="ARBA" id="ARBA00019012"/>
    </source>
</evidence>
<organism evidence="5 6">
    <name type="scientific">Zhongshania borealis</name>
    <dbReference type="NCBI Taxonomy" id="889488"/>
    <lineage>
        <taxon>Bacteria</taxon>
        <taxon>Pseudomonadati</taxon>
        <taxon>Pseudomonadota</taxon>
        <taxon>Gammaproteobacteria</taxon>
        <taxon>Cellvibrionales</taxon>
        <taxon>Spongiibacteraceae</taxon>
        <taxon>Zhongshania</taxon>
    </lineage>
</organism>
<dbReference type="PANTHER" id="PTHR11735:SF11">
    <property type="entry name" value="TRNA THREONYLCARBAMOYLADENOSINE BIOSYNTHESIS PROTEIN TSAB"/>
    <property type="match status" value="1"/>
</dbReference>
<reference evidence="6" key="1">
    <citation type="journal article" date="2019" name="Int. J. Syst. Evol. Microbiol.">
        <title>The Global Catalogue of Microorganisms (GCM) 10K type strain sequencing project: providing services to taxonomists for standard genome sequencing and annotation.</title>
        <authorList>
            <consortium name="The Broad Institute Genomics Platform"/>
            <consortium name="The Broad Institute Genome Sequencing Center for Infectious Disease"/>
            <person name="Wu L."/>
            <person name="Ma J."/>
        </authorList>
    </citation>
    <scope>NUCLEOTIDE SEQUENCE [LARGE SCALE GENOMIC DNA]</scope>
    <source>
        <strain evidence="6">JCM 17304</strain>
    </source>
</reference>
<evidence type="ECO:0000256" key="3">
    <source>
        <dbReference type="ARBA" id="ARBA00032446"/>
    </source>
</evidence>
<evidence type="ECO:0000313" key="5">
    <source>
        <dbReference type="EMBL" id="GAA4088709.1"/>
    </source>
</evidence>
<proteinExistence type="inferred from homology"/>
<dbReference type="Proteomes" id="UP001500392">
    <property type="component" value="Unassembled WGS sequence"/>
</dbReference>
<dbReference type="SUPFAM" id="SSF53067">
    <property type="entry name" value="Actin-like ATPase domain"/>
    <property type="match status" value="2"/>
</dbReference>
<dbReference type="InterPro" id="IPR000905">
    <property type="entry name" value="Gcp-like_dom"/>
</dbReference>
<keyword evidence="6" id="KW-1185">Reference proteome</keyword>
<comment type="caution">
    <text evidence="5">The sequence shown here is derived from an EMBL/GenBank/DDBJ whole genome shotgun (WGS) entry which is preliminary data.</text>
</comment>
<dbReference type="NCBIfam" id="TIGR03725">
    <property type="entry name" value="T6A_YeaZ"/>
    <property type="match status" value="1"/>
</dbReference>
<dbReference type="PANTHER" id="PTHR11735">
    <property type="entry name" value="TRNA N6-ADENOSINE THREONYLCARBAMOYLTRANSFERASE"/>
    <property type="match status" value="1"/>
</dbReference>
<dbReference type="Pfam" id="PF00814">
    <property type="entry name" value="TsaD"/>
    <property type="match status" value="1"/>
</dbReference>
<dbReference type="CDD" id="cd24032">
    <property type="entry name" value="ASKHA_NBD_TsaB"/>
    <property type="match status" value="1"/>
</dbReference>
<name>A0ABP7WHQ2_9GAMM</name>
<protein>
    <recommendedName>
        <fullName evidence="2">tRNA threonylcarbamoyladenosine biosynthesis protein TsaB</fullName>
    </recommendedName>
    <alternativeName>
        <fullName evidence="3">t(6)A37 threonylcarbamoyladenosine biosynthesis protein TsaB</fullName>
    </alternativeName>
</protein>
<dbReference type="Gene3D" id="3.30.420.40">
    <property type="match status" value="2"/>
</dbReference>
<dbReference type="EMBL" id="BAABDM010000001">
    <property type="protein sequence ID" value="GAA4088709.1"/>
    <property type="molecule type" value="Genomic_DNA"/>
</dbReference>
<comment type="similarity">
    <text evidence="1">Belongs to the KAE1 / TsaD family. TsaB subfamily.</text>
</comment>
<gene>
    <name evidence="5" type="primary">tsaB</name>
    <name evidence="5" type="ORF">GCM10022414_09430</name>
</gene>